<dbReference type="GO" id="GO:0005829">
    <property type="term" value="C:cytosol"/>
    <property type="evidence" value="ECO:0007669"/>
    <property type="project" value="GOC"/>
</dbReference>
<dbReference type="GO" id="GO:0006869">
    <property type="term" value="P:lipid transport"/>
    <property type="evidence" value="ECO:0007669"/>
    <property type="project" value="UniProtKB-UniRule"/>
</dbReference>
<dbReference type="EMBL" id="JAPZBQ010000004">
    <property type="protein sequence ID" value="KAJ5334938.1"/>
    <property type="molecule type" value="Genomic_DNA"/>
</dbReference>
<dbReference type="GO" id="GO:0032456">
    <property type="term" value="P:endocytic recycling"/>
    <property type="evidence" value="ECO:0007669"/>
    <property type="project" value="TreeGrafter"/>
</dbReference>
<dbReference type="GO" id="GO:0016020">
    <property type="term" value="C:membrane"/>
    <property type="evidence" value="ECO:0007669"/>
    <property type="project" value="TreeGrafter"/>
</dbReference>
<protein>
    <recommendedName>
        <fullName evidence="2">Vacuolar protein sorting-associated protein 51 homolog</fullName>
    </recommendedName>
</protein>
<evidence type="ECO:0000313" key="5">
    <source>
        <dbReference type="EMBL" id="KAJ5334938.1"/>
    </source>
</evidence>
<keyword evidence="2" id="KW-0333">Golgi apparatus</keyword>
<name>A0A9W9QFE4_PENBR</name>
<dbReference type="GO" id="GO:0000938">
    <property type="term" value="C:GARP complex"/>
    <property type="evidence" value="ECO:0007669"/>
    <property type="project" value="UniProtKB-UniRule"/>
</dbReference>
<dbReference type="AlphaFoldDB" id="A0A9W9QFE4"/>
<feature type="region of interest" description="Disordered" evidence="4">
    <location>
        <begin position="1"/>
        <end position="111"/>
    </location>
</feature>
<dbReference type="GO" id="GO:0007030">
    <property type="term" value="P:Golgi organization"/>
    <property type="evidence" value="ECO:0007669"/>
    <property type="project" value="UniProtKB-UniRule"/>
</dbReference>
<dbReference type="InterPro" id="IPR014812">
    <property type="entry name" value="Vps51"/>
</dbReference>
<dbReference type="Pfam" id="PF08700">
    <property type="entry name" value="VPS51_Exo84_N"/>
    <property type="match status" value="1"/>
</dbReference>
<keyword evidence="3" id="KW-0175">Coiled coil</keyword>
<comment type="subcellular location">
    <subcellularLocation>
        <location evidence="2">Golgi apparatus</location>
        <location evidence="2">trans-Golgi network</location>
    </subcellularLocation>
</comment>
<feature type="compositionally biased region" description="Polar residues" evidence="4">
    <location>
        <begin position="20"/>
        <end position="49"/>
    </location>
</feature>
<dbReference type="PANTHER" id="PTHR15954">
    <property type="entry name" value="VACUOLAR PROTEIN SORTING-ASSOCIATED PROTEIN 51 HOMOLOG"/>
    <property type="match status" value="1"/>
</dbReference>
<evidence type="ECO:0000256" key="1">
    <source>
        <dbReference type="ARBA" id="ARBA00006080"/>
    </source>
</evidence>
<dbReference type="PANTHER" id="PTHR15954:SF4">
    <property type="entry name" value="VACUOLAR PROTEIN SORTING-ASSOCIATED PROTEIN 51 HOMOLOG"/>
    <property type="match status" value="1"/>
</dbReference>
<dbReference type="Proteomes" id="UP001147695">
    <property type="component" value="Unassembled WGS sequence"/>
</dbReference>
<keyword evidence="2" id="KW-0445">Lipid transport</keyword>
<comment type="caution">
    <text evidence="5">The sequence shown here is derived from an EMBL/GenBank/DDBJ whole genome shotgun (WGS) entry which is preliminary data.</text>
</comment>
<evidence type="ECO:0000313" key="6">
    <source>
        <dbReference type="Proteomes" id="UP001147695"/>
    </source>
</evidence>
<sequence length="293" mass="31649">MSTISSPRPSIASSRAHSPTPASSRPSLDALNTSVSGGLSAASTPSTARALSPSLPPRRNRSALRDYYNLKPPGLDPSTARDPSRSRSVPRNTDAGDISNPSALGSGTELDSADFDPHRYVEHLLSTSSLSTVLKAENTLVGDIRTLDGERKALVYDNYSKLIRAVETIGKMRRSMDDRGAPLTMTKTLGPAIAFVAETAGGLIKEGEEQRKRMKEAKQDVEESNIKSEKETVRWVLAAPQRLEKLLADDKGEDAEKDWEEIKHLLDAWGNVKGVSEIRDACEKAMTGAGHDG</sequence>
<dbReference type="GO" id="GO:0015031">
    <property type="term" value="P:protein transport"/>
    <property type="evidence" value="ECO:0007669"/>
    <property type="project" value="UniProtKB-UniRule"/>
</dbReference>
<evidence type="ECO:0000256" key="4">
    <source>
        <dbReference type="SAM" id="MobiDB-lite"/>
    </source>
</evidence>
<evidence type="ECO:0000256" key="3">
    <source>
        <dbReference type="SAM" id="Coils"/>
    </source>
</evidence>
<keyword evidence="2" id="KW-0653">Protein transport</keyword>
<dbReference type="GO" id="GO:0048193">
    <property type="term" value="P:Golgi vesicle transport"/>
    <property type="evidence" value="ECO:0007669"/>
    <property type="project" value="TreeGrafter"/>
</dbReference>
<feature type="compositionally biased region" description="Low complexity" evidence="4">
    <location>
        <begin position="1"/>
        <end position="18"/>
    </location>
</feature>
<comment type="similarity">
    <text evidence="1 2">Belongs to the VPS51 family.</text>
</comment>
<keyword evidence="2" id="KW-0813">Transport</keyword>
<reference evidence="5" key="2">
    <citation type="journal article" date="2023" name="IMA Fungus">
        <title>Comparative genomic study of the Penicillium genus elucidates a diverse pangenome and 15 lateral gene transfer events.</title>
        <authorList>
            <person name="Petersen C."/>
            <person name="Sorensen T."/>
            <person name="Nielsen M.R."/>
            <person name="Sondergaard T.E."/>
            <person name="Sorensen J.L."/>
            <person name="Fitzpatrick D.A."/>
            <person name="Frisvad J.C."/>
            <person name="Nielsen K.L."/>
        </authorList>
    </citation>
    <scope>NUCLEOTIDE SEQUENCE</scope>
    <source>
        <strain evidence="5">IBT 35673</strain>
    </source>
</reference>
<proteinExistence type="inferred from homology"/>
<feature type="coiled-coil region" evidence="3">
    <location>
        <begin position="204"/>
        <end position="231"/>
    </location>
</feature>
<dbReference type="GO" id="GO:1990745">
    <property type="term" value="C:EARP complex"/>
    <property type="evidence" value="ECO:0007669"/>
    <property type="project" value="TreeGrafter"/>
</dbReference>
<comment type="function">
    <text evidence="2">Acts as component of the GARP complex that is involved in retrograde transport from early and late endosomes to the trans-Golgi network (TGN).</text>
</comment>
<organism evidence="5 6">
    <name type="scientific">Penicillium brevicompactum</name>
    <dbReference type="NCBI Taxonomy" id="5074"/>
    <lineage>
        <taxon>Eukaryota</taxon>
        <taxon>Fungi</taxon>
        <taxon>Dikarya</taxon>
        <taxon>Ascomycota</taxon>
        <taxon>Pezizomycotina</taxon>
        <taxon>Eurotiomycetes</taxon>
        <taxon>Eurotiomycetidae</taxon>
        <taxon>Eurotiales</taxon>
        <taxon>Aspergillaceae</taxon>
        <taxon>Penicillium</taxon>
    </lineage>
</organism>
<gene>
    <name evidence="5" type="ORF">N7452_007341</name>
</gene>
<accession>A0A9W9QFE4</accession>
<evidence type="ECO:0000256" key="2">
    <source>
        <dbReference type="RuleBase" id="RU368010"/>
    </source>
</evidence>
<reference evidence="5" key="1">
    <citation type="submission" date="2022-12" db="EMBL/GenBank/DDBJ databases">
        <authorList>
            <person name="Petersen C."/>
        </authorList>
    </citation>
    <scope>NUCLEOTIDE SEQUENCE</scope>
    <source>
        <strain evidence="5">IBT 35673</strain>
    </source>
</reference>
<comment type="subunit">
    <text evidence="2">Component of the Golgi-associated retrograde protein (GARP) complex.</text>
</comment>
<dbReference type="GO" id="GO:0042147">
    <property type="term" value="P:retrograde transport, endosome to Golgi"/>
    <property type="evidence" value="ECO:0007669"/>
    <property type="project" value="UniProtKB-UniRule"/>
</dbReference>